<dbReference type="CDD" id="cd14752">
    <property type="entry name" value="GH31_N"/>
    <property type="match status" value="1"/>
</dbReference>
<dbReference type="GO" id="GO:0030246">
    <property type="term" value="F:carbohydrate binding"/>
    <property type="evidence" value="ECO:0007669"/>
    <property type="project" value="InterPro"/>
</dbReference>
<dbReference type="Proteomes" id="UP000053411">
    <property type="component" value="Unassembled WGS sequence"/>
</dbReference>
<protein>
    <recommendedName>
        <fullName evidence="4">Bulb-type lectin domain-containing protein</fullName>
    </recommendedName>
</protein>
<dbReference type="Pfam" id="PF21365">
    <property type="entry name" value="Glyco_hydro_31_3rd"/>
    <property type="match status" value="1"/>
</dbReference>
<dbReference type="EMBL" id="KN848062">
    <property type="protein sequence ID" value="KIY04147.1"/>
    <property type="molecule type" value="Genomic_DNA"/>
</dbReference>
<dbReference type="GO" id="GO:0005975">
    <property type="term" value="P:carbohydrate metabolic process"/>
    <property type="evidence" value="ECO:0007669"/>
    <property type="project" value="InterPro"/>
</dbReference>
<sequence>MAKLLRISLASALWTTGWASPMDQEDYYCLGQALSGKIGSFSYAIDPQASSISICTADGSSVWSSPRNHALISASSGVANLTDSSGNFEIRTNDVSSTCRVPMIHSYHQLPEGVLQIYGNFSDPRCEAFSWTLQFATDNDTGALKFHASIDPAVDDIAVAFGTPDDEAFFGLGENAGHGNLRGFKIPIWSREGGVGRGEEPITSYLNSNASISGTFAGGSPLTSYTAIASYATSRGRYLVLDGLNFAIFDLASASNGAFTDTATGNVTYQPDLSSKADFVSILYEGSSVSGQVGKEDGMLNAVTALTRLTGRQPPLPDWVNDGAILGIQGGQSKVEGIVEDALSYKMPLVGVWLQDWCGTRLQQGLYNISVKRLWWNWEPDQSLYPTWSSWVPGLLEKYQVRTLSYINTFLANVTNKPTGYTHNFFLEATLTGRFVRNATAGNGSTWIITSGPGIDAGLLDISNSTTVEWFKDLVKRQFYSVPVKGMMQDFGEYLAVDSSVALTNGDNVTAREFHNLYPGSWAQLLREVVEELAIENDTLGFHRSANTFSAPHTNLFWVGDQNIDYSREDGMRAVISSAIHMGFSGFGQTHSDIGGYTDTLALKFNITRSLALLGRWGEMGAFSGAAFRTHEGNIPSVNVQTYTNSTSYKYHTYNSRMFVALAPYRRYLAQEYQQKGWPMVRHPIVYAPDDQSARNIIDEYFFFGDALIVAPVYDEISQKVRLQLPKVNATGLTHLWTGQIYQPGQNVTVHAPYGKPAVFLRQPLSSQEGILLRELMNFAGEENGTSLTW</sequence>
<dbReference type="Gene3D" id="2.60.40.1180">
    <property type="entry name" value="Golgi alpha-mannosidase II"/>
    <property type="match status" value="1"/>
</dbReference>
<dbReference type="OrthoDB" id="1334205at2759"/>
<proteinExistence type="inferred from homology"/>
<dbReference type="InterPro" id="IPR011013">
    <property type="entry name" value="Gal_mutarotase_sf_dom"/>
</dbReference>
<dbReference type="GO" id="GO:0004553">
    <property type="term" value="F:hydrolase activity, hydrolyzing O-glycosyl compounds"/>
    <property type="evidence" value="ECO:0007669"/>
    <property type="project" value="InterPro"/>
</dbReference>
<feature type="domain" description="Bulb-type lectin" evidence="4">
    <location>
        <begin position="1"/>
        <end position="103"/>
    </location>
</feature>
<dbReference type="InterPro" id="IPR013780">
    <property type="entry name" value="Glyco_hydro_b"/>
</dbReference>
<dbReference type="InterPro" id="IPR017853">
    <property type="entry name" value="GH"/>
</dbReference>
<evidence type="ECO:0000259" key="4">
    <source>
        <dbReference type="PROSITE" id="PS50927"/>
    </source>
</evidence>
<feature type="chain" id="PRO_5002261256" description="Bulb-type lectin domain-containing protein" evidence="3">
    <location>
        <begin position="20"/>
        <end position="790"/>
    </location>
</feature>
<organism evidence="5 6">
    <name type="scientific">Fonsecaea multimorphosa CBS 102226</name>
    <dbReference type="NCBI Taxonomy" id="1442371"/>
    <lineage>
        <taxon>Eukaryota</taxon>
        <taxon>Fungi</taxon>
        <taxon>Dikarya</taxon>
        <taxon>Ascomycota</taxon>
        <taxon>Pezizomycotina</taxon>
        <taxon>Eurotiomycetes</taxon>
        <taxon>Chaetothyriomycetidae</taxon>
        <taxon>Chaetothyriales</taxon>
        <taxon>Herpotrichiellaceae</taxon>
        <taxon>Fonsecaea</taxon>
    </lineage>
</organism>
<dbReference type="VEuPathDB" id="FungiDB:Z520_00839"/>
<dbReference type="GeneID" id="27706585"/>
<accession>A0A0D2J3Z7</accession>
<dbReference type="InterPro" id="IPR000322">
    <property type="entry name" value="Glyco_hydro_31_TIM"/>
</dbReference>
<evidence type="ECO:0000313" key="5">
    <source>
        <dbReference type="EMBL" id="KIY04147.1"/>
    </source>
</evidence>
<dbReference type="InterPro" id="IPR052990">
    <property type="entry name" value="Sulfoquinovosidase_GH31"/>
</dbReference>
<keyword evidence="3" id="KW-0732">Signal</keyword>
<evidence type="ECO:0000256" key="1">
    <source>
        <dbReference type="ARBA" id="ARBA00007806"/>
    </source>
</evidence>
<comment type="similarity">
    <text evidence="1 2">Belongs to the glycosyl hydrolase 31 family.</text>
</comment>
<dbReference type="STRING" id="1442371.A0A0D2J3Z7"/>
<dbReference type="InterPro" id="IPR001480">
    <property type="entry name" value="Bulb-type_lectin_dom"/>
</dbReference>
<keyword evidence="2" id="KW-0326">Glycosidase</keyword>
<dbReference type="SUPFAM" id="SSF74650">
    <property type="entry name" value="Galactose mutarotase-like"/>
    <property type="match status" value="1"/>
</dbReference>
<dbReference type="Gene3D" id="3.20.20.80">
    <property type="entry name" value="Glycosidases"/>
    <property type="match status" value="1"/>
</dbReference>
<dbReference type="SUPFAM" id="SSF51445">
    <property type="entry name" value="(Trans)glycosidases"/>
    <property type="match status" value="1"/>
</dbReference>
<gene>
    <name evidence="5" type="ORF">Z520_00839</name>
</gene>
<dbReference type="PROSITE" id="PS50927">
    <property type="entry name" value="BULB_LECTIN"/>
    <property type="match status" value="1"/>
</dbReference>
<dbReference type="PANTHER" id="PTHR46959:SF2">
    <property type="entry name" value="SULFOQUINOVOSIDASE"/>
    <property type="match status" value="1"/>
</dbReference>
<reference evidence="5 6" key="1">
    <citation type="submission" date="2015-01" db="EMBL/GenBank/DDBJ databases">
        <title>The Genome Sequence of Fonsecaea multimorphosa CBS 102226.</title>
        <authorList>
            <consortium name="The Broad Institute Genomics Platform"/>
            <person name="Cuomo C."/>
            <person name="de Hoog S."/>
            <person name="Gorbushina A."/>
            <person name="Stielow B."/>
            <person name="Teixiera M."/>
            <person name="Abouelleil A."/>
            <person name="Chapman S.B."/>
            <person name="Priest M."/>
            <person name="Young S.K."/>
            <person name="Wortman J."/>
            <person name="Nusbaum C."/>
            <person name="Birren B."/>
        </authorList>
    </citation>
    <scope>NUCLEOTIDE SEQUENCE [LARGE SCALE GENOMIC DNA]</scope>
    <source>
        <strain evidence="5 6">CBS 102226</strain>
    </source>
</reference>
<evidence type="ECO:0000256" key="3">
    <source>
        <dbReference type="SAM" id="SignalP"/>
    </source>
</evidence>
<dbReference type="PANTHER" id="PTHR46959">
    <property type="entry name" value="SULFOQUINOVOSIDASE"/>
    <property type="match status" value="1"/>
</dbReference>
<dbReference type="Gene3D" id="2.60.40.1760">
    <property type="entry name" value="glycosyl hydrolase (family 31)"/>
    <property type="match status" value="1"/>
</dbReference>
<name>A0A0D2J3Z7_9EURO</name>
<dbReference type="SUPFAM" id="SSF51011">
    <property type="entry name" value="Glycosyl hydrolase domain"/>
    <property type="match status" value="1"/>
</dbReference>
<dbReference type="Pfam" id="PF01055">
    <property type="entry name" value="Glyco_hydro_31_2nd"/>
    <property type="match status" value="1"/>
</dbReference>
<feature type="signal peptide" evidence="3">
    <location>
        <begin position="1"/>
        <end position="19"/>
    </location>
</feature>
<dbReference type="AlphaFoldDB" id="A0A0D2J3Z7"/>
<keyword evidence="6" id="KW-1185">Reference proteome</keyword>
<dbReference type="InterPro" id="IPR048395">
    <property type="entry name" value="Glyco_hydro_31_C"/>
</dbReference>
<dbReference type="RefSeq" id="XP_016638269.1">
    <property type="nucleotide sequence ID" value="XM_016771359.1"/>
</dbReference>
<keyword evidence="2" id="KW-0378">Hydrolase</keyword>
<evidence type="ECO:0000313" key="6">
    <source>
        <dbReference type="Proteomes" id="UP000053411"/>
    </source>
</evidence>
<evidence type="ECO:0000256" key="2">
    <source>
        <dbReference type="RuleBase" id="RU361185"/>
    </source>
</evidence>